<evidence type="ECO:0000256" key="1">
    <source>
        <dbReference type="ARBA" id="ARBA00004906"/>
    </source>
</evidence>
<name>A0AAN7K4F5_9MYRT</name>
<dbReference type="EMBL" id="JAXIOK010000011">
    <property type="protein sequence ID" value="KAK4759701.1"/>
    <property type="molecule type" value="Genomic_DNA"/>
</dbReference>
<keyword evidence="2" id="KW-0833">Ubl conjugation pathway</keyword>
<evidence type="ECO:0000256" key="3">
    <source>
        <dbReference type="PROSITE-ProRule" id="PRU00982"/>
    </source>
</evidence>
<accession>A0AAN7K4F5</accession>
<comment type="similarity">
    <text evidence="3">Belongs to the NPH3 family.</text>
</comment>
<proteinExistence type="inferred from homology"/>
<dbReference type="PANTHER" id="PTHR32370">
    <property type="entry name" value="OS12G0117600 PROTEIN"/>
    <property type="match status" value="1"/>
</dbReference>
<comment type="pathway">
    <text evidence="1">Protein modification; protein ubiquitination.</text>
</comment>
<dbReference type="InterPro" id="IPR043454">
    <property type="entry name" value="NPH3/RPT2-like"/>
</dbReference>
<organism evidence="6 7">
    <name type="scientific">Trapa incisa</name>
    <dbReference type="NCBI Taxonomy" id="236973"/>
    <lineage>
        <taxon>Eukaryota</taxon>
        <taxon>Viridiplantae</taxon>
        <taxon>Streptophyta</taxon>
        <taxon>Embryophyta</taxon>
        <taxon>Tracheophyta</taxon>
        <taxon>Spermatophyta</taxon>
        <taxon>Magnoliopsida</taxon>
        <taxon>eudicotyledons</taxon>
        <taxon>Gunneridae</taxon>
        <taxon>Pentapetalae</taxon>
        <taxon>rosids</taxon>
        <taxon>malvids</taxon>
        <taxon>Myrtales</taxon>
        <taxon>Lythraceae</taxon>
        <taxon>Trapa</taxon>
    </lineage>
</organism>
<evidence type="ECO:0000256" key="4">
    <source>
        <dbReference type="SAM" id="MobiDB-lite"/>
    </source>
</evidence>
<dbReference type="PROSITE" id="PS51649">
    <property type="entry name" value="NPH3"/>
    <property type="match status" value="1"/>
</dbReference>
<comment type="caution">
    <text evidence="6">The sequence shown here is derived from an EMBL/GenBank/DDBJ whole genome shotgun (WGS) entry which is preliminary data.</text>
</comment>
<dbReference type="Proteomes" id="UP001345219">
    <property type="component" value="Chromosome 17"/>
</dbReference>
<sequence length="577" mass="64909">MKFMKLGTRPDTFYTELATRTVESDTPANLVLQLNNITYLLHKVPLLPKCGLLQQLCLGSDEKENSLVEISDIPGGEDAFELCAKYCYGITINLSANNFLPALCAAKFLRMTESVEKGNFILKLETFFSSCILGGWKDSITTLQATSKLPELSEDLGIVRRCIDSIVEKILTPPTKVLWSYTYTRPGYNKNNRLPVPRDWWTEDISDLEIDLFRCIIIAIRATNLLPPQLIGEALHVYASQWLPDTRSIMSMESFMSEPSETKERNRRILKSIVSMLHPERGSVSFGFLLRLLSIGNFLGVSSATKTELLRRSCQQLEEASVDDLIFPKYSSSEECQYNIELVLAVVESYCMLWRRQFVGKDEDNQPLSSIRKVARVVDLYLQVISKDVNLQVSKVVAIAGALPHIARPQHDELYRAINTYLKVHPDLEKAGKKRLCRILDCQKLSPEVRAHAVKNDRLPLRTVVQVLFFDQEKGPRDSNPMEILAKRKQNMARGDHQPPEADGIANKVVPPESSGGNNKDHLKKIRALAPELEKKLAIGDAVGAGVVPKGKEAIATNTSIERSRSEGRSIRKRDCR</sequence>
<feature type="region of interest" description="Disordered" evidence="4">
    <location>
        <begin position="553"/>
        <end position="577"/>
    </location>
</feature>
<evidence type="ECO:0000313" key="7">
    <source>
        <dbReference type="Proteomes" id="UP001345219"/>
    </source>
</evidence>
<dbReference type="SUPFAM" id="SSF54695">
    <property type="entry name" value="POZ domain"/>
    <property type="match status" value="1"/>
</dbReference>
<dbReference type="AlphaFoldDB" id="A0AAN7K4F5"/>
<dbReference type="InterPro" id="IPR027356">
    <property type="entry name" value="NPH3_dom"/>
</dbReference>
<feature type="domain" description="NPH3" evidence="5">
    <location>
        <begin position="199"/>
        <end position="474"/>
    </location>
</feature>
<dbReference type="InterPro" id="IPR011333">
    <property type="entry name" value="SKP1/BTB/POZ_sf"/>
</dbReference>
<dbReference type="Gene3D" id="3.30.710.10">
    <property type="entry name" value="Potassium Channel Kv1.1, Chain A"/>
    <property type="match status" value="1"/>
</dbReference>
<gene>
    <name evidence="6" type="ORF">SAY87_022832</name>
</gene>
<reference evidence="6 7" key="1">
    <citation type="journal article" date="2023" name="Hortic Res">
        <title>Pangenome of water caltrop reveals structural variations and asymmetric subgenome divergence after allopolyploidization.</title>
        <authorList>
            <person name="Zhang X."/>
            <person name="Chen Y."/>
            <person name="Wang L."/>
            <person name="Yuan Y."/>
            <person name="Fang M."/>
            <person name="Shi L."/>
            <person name="Lu R."/>
            <person name="Comes H.P."/>
            <person name="Ma Y."/>
            <person name="Chen Y."/>
            <person name="Huang G."/>
            <person name="Zhou Y."/>
            <person name="Zheng Z."/>
            <person name="Qiu Y."/>
        </authorList>
    </citation>
    <scope>NUCLEOTIDE SEQUENCE [LARGE SCALE GENOMIC DNA]</scope>
    <source>
        <tissue evidence="6">Roots</tissue>
    </source>
</reference>
<keyword evidence="7" id="KW-1185">Reference proteome</keyword>
<protein>
    <recommendedName>
        <fullName evidence="5">NPH3 domain-containing protein</fullName>
    </recommendedName>
</protein>
<evidence type="ECO:0000313" key="6">
    <source>
        <dbReference type="EMBL" id="KAK4759701.1"/>
    </source>
</evidence>
<evidence type="ECO:0000256" key="2">
    <source>
        <dbReference type="ARBA" id="ARBA00022786"/>
    </source>
</evidence>
<dbReference type="Pfam" id="PF03000">
    <property type="entry name" value="NPH3"/>
    <property type="match status" value="1"/>
</dbReference>
<evidence type="ECO:0000259" key="5">
    <source>
        <dbReference type="PROSITE" id="PS51649"/>
    </source>
</evidence>